<sequence length="365" mass="41292">MLRNNLSKAPPNDPSDDICPVCKSNRYLNPSLQFLINPECYHKMCSTCVDRIFTSGPASCPVPYCGKTLRKKGFHKAFFGDLKVEREVDIRKRVGAIFNRRQDEFETLLDWNNYLEEVEGLIFDLVEGSREEKVKAEERLKRYKESNMGDIEDNRKAGLEEAELERRREKAEKEAARQRRLAIVREEEAAKADVEQSRREVLERLANTDEDARKITMQAQKIILKKSGARREMAQALGEANGSAAGGLTLRGLKKREAPVVEKPYDPFGGVDLTPSRYVLQDDYQSEWLANAKSDQRHMAGGYSMQEYYARTMFEAFSGLGVFIEDEVVSKPPPVASSAVASMAAVQASTGKLRLESKMDLDDVF</sequence>
<dbReference type="GO" id="GO:0061575">
    <property type="term" value="F:cyclin-dependent protein serine/threonine kinase activator activity"/>
    <property type="evidence" value="ECO:0007669"/>
    <property type="project" value="InterPro"/>
</dbReference>
<evidence type="ECO:0000256" key="4">
    <source>
        <dbReference type="ARBA" id="ARBA00022771"/>
    </source>
</evidence>
<dbReference type="PROSITE" id="PS50089">
    <property type="entry name" value="ZF_RING_2"/>
    <property type="match status" value="1"/>
</dbReference>
<evidence type="ECO:0000256" key="1">
    <source>
        <dbReference type="ARBA" id="ARBA00004123"/>
    </source>
</evidence>
<dbReference type="GO" id="GO:0006357">
    <property type="term" value="P:regulation of transcription by RNA polymerase II"/>
    <property type="evidence" value="ECO:0007669"/>
    <property type="project" value="TreeGrafter"/>
</dbReference>
<evidence type="ECO:0000256" key="3">
    <source>
        <dbReference type="ARBA" id="ARBA00022723"/>
    </source>
</evidence>
<dbReference type="GO" id="GO:0006289">
    <property type="term" value="P:nucleotide-excision repair"/>
    <property type="evidence" value="ECO:0007669"/>
    <property type="project" value="InterPro"/>
</dbReference>
<keyword evidence="13" id="KW-1185">Reference proteome</keyword>
<evidence type="ECO:0000259" key="11">
    <source>
        <dbReference type="PROSITE" id="PS50089"/>
    </source>
</evidence>
<evidence type="ECO:0000256" key="5">
    <source>
        <dbReference type="ARBA" id="ARBA00022833"/>
    </source>
</evidence>
<keyword evidence="5" id="KW-0862">Zinc</keyword>
<gene>
    <name evidence="12" type="ORF">IFR04_009715</name>
</gene>
<keyword evidence="4 9" id="KW-0863">Zinc-finger</keyword>
<dbReference type="NCBIfam" id="TIGR00570">
    <property type="entry name" value="cdk7"/>
    <property type="match status" value="1"/>
</dbReference>
<evidence type="ECO:0000256" key="10">
    <source>
        <dbReference type="SAM" id="Coils"/>
    </source>
</evidence>
<dbReference type="InterPro" id="IPR001841">
    <property type="entry name" value="Znf_RING"/>
</dbReference>
<dbReference type="InterPro" id="IPR013083">
    <property type="entry name" value="Znf_RING/FYVE/PHD"/>
</dbReference>
<feature type="coiled-coil region" evidence="10">
    <location>
        <begin position="126"/>
        <end position="204"/>
    </location>
</feature>
<proteinExistence type="predicted"/>
<evidence type="ECO:0000256" key="2">
    <source>
        <dbReference type="ARBA" id="ARBA00022257"/>
    </source>
</evidence>
<evidence type="ECO:0000256" key="7">
    <source>
        <dbReference type="ARBA" id="ARBA00029873"/>
    </source>
</evidence>
<feature type="domain" description="RING-type" evidence="11">
    <location>
        <begin position="19"/>
        <end position="62"/>
    </location>
</feature>
<dbReference type="Pfam" id="PF17121">
    <property type="entry name" value="zf-C3HC4_5"/>
    <property type="match status" value="1"/>
</dbReference>
<dbReference type="InterPro" id="IPR015877">
    <property type="entry name" value="MAT1_centre"/>
</dbReference>
<evidence type="ECO:0000256" key="9">
    <source>
        <dbReference type="PROSITE-ProRule" id="PRU00175"/>
    </source>
</evidence>
<evidence type="ECO:0000256" key="8">
    <source>
        <dbReference type="ARBA" id="ARBA00033277"/>
    </source>
</evidence>
<dbReference type="Pfam" id="PF06391">
    <property type="entry name" value="MAT1"/>
    <property type="match status" value="1"/>
</dbReference>
<dbReference type="FunFam" id="3.30.40.10:FF:000037">
    <property type="entry name" value="Cdk-activating kinase assembly factor MAT1, centre"/>
    <property type="match status" value="1"/>
</dbReference>
<comment type="caution">
    <text evidence="12">The sequence shown here is derived from an EMBL/GenBank/DDBJ whole genome shotgun (WGS) entry which is preliminary data.</text>
</comment>
<dbReference type="PROSITE" id="PS00518">
    <property type="entry name" value="ZF_RING_1"/>
    <property type="match status" value="1"/>
</dbReference>
<dbReference type="SUPFAM" id="SSF57850">
    <property type="entry name" value="RING/U-box"/>
    <property type="match status" value="1"/>
</dbReference>
<dbReference type="Gene3D" id="3.30.40.10">
    <property type="entry name" value="Zinc/RING finger domain, C3HC4 (zinc finger)"/>
    <property type="match status" value="1"/>
</dbReference>
<dbReference type="Proteomes" id="UP000664132">
    <property type="component" value="Unassembled WGS sequence"/>
</dbReference>
<organism evidence="12 13">
    <name type="scientific">Cadophora malorum</name>
    <dbReference type="NCBI Taxonomy" id="108018"/>
    <lineage>
        <taxon>Eukaryota</taxon>
        <taxon>Fungi</taxon>
        <taxon>Dikarya</taxon>
        <taxon>Ascomycota</taxon>
        <taxon>Pezizomycotina</taxon>
        <taxon>Leotiomycetes</taxon>
        <taxon>Helotiales</taxon>
        <taxon>Ploettnerulaceae</taxon>
        <taxon>Cadophora</taxon>
    </lineage>
</organism>
<name>A0A8H7W4A0_9HELO</name>
<protein>
    <recommendedName>
        <fullName evidence="2">RNA polymerase II transcription factor B subunit 3</fullName>
    </recommendedName>
    <alternativeName>
        <fullName evidence="8">RNA polymerase II transcription factor B 38 kDa subunit</fullName>
    </alternativeName>
    <alternativeName>
        <fullName evidence="7">RNA polymerase II transcription factor B p38 subunit</fullName>
    </alternativeName>
</protein>
<evidence type="ECO:0000256" key="6">
    <source>
        <dbReference type="ARBA" id="ARBA00023242"/>
    </source>
</evidence>
<keyword evidence="3" id="KW-0479">Metal-binding</keyword>
<reference evidence="12" key="1">
    <citation type="submission" date="2021-02" db="EMBL/GenBank/DDBJ databases">
        <title>Genome sequence Cadophora malorum strain M34.</title>
        <authorList>
            <person name="Stefanovic E."/>
            <person name="Vu D."/>
            <person name="Scully C."/>
            <person name="Dijksterhuis J."/>
            <person name="Roader J."/>
            <person name="Houbraken J."/>
        </authorList>
    </citation>
    <scope>NUCLEOTIDE SEQUENCE</scope>
    <source>
        <strain evidence="12">M34</strain>
    </source>
</reference>
<dbReference type="PANTHER" id="PTHR12683:SF13">
    <property type="entry name" value="CDK-ACTIVATING KINASE ASSEMBLY FACTOR MAT1"/>
    <property type="match status" value="1"/>
</dbReference>
<dbReference type="EMBL" id="JAFJYH010000163">
    <property type="protein sequence ID" value="KAG4417146.1"/>
    <property type="molecule type" value="Genomic_DNA"/>
</dbReference>
<keyword evidence="6" id="KW-0539">Nucleus</keyword>
<comment type="subcellular location">
    <subcellularLocation>
        <location evidence="1">Nucleus</location>
    </subcellularLocation>
</comment>
<dbReference type="GO" id="GO:0070985">
    <property type="term" value="C:transcription factor TFIIK complex"/>
    <property type="evidence" value="ECO:0007669"/>
    <property type="project" value="UniProtKB-ARBA"/>
</dbReference>
<dbReference type="AlphaFoldDB" id="A0A8H7W4A0"/>
<dbReference type="GO" id="GO:0008270">
    <property type="term" value="F:zinc ion binding"/>
    <property type="evidence" value="ECO:0007669"/>
    <property type="project" value="UniProtKB-KW"/>
</dbReference>
<dbReference type="InterPro" id="IPR017907">
    <property type="entry name" value="Znf_RING_CS"/>
</dbReference>
<dbReference type="InterPro" id="IPR004575">
    <property type="entry name" value="MAT1/Tfb3"/>
</dbReference>
<evidence type="ECO:0000313" key="12">
    <source>
        <dbReference type="EMBL" id="KAG4417146.1"/>
    </source>
</evidence>
<accession>A0A8H7W4A0</accession>
<evidence type="ECO:0000313" key="13">
    <source>
        <dbReference type="Proteomes" id="UP000664132"/>
    </source>
</evidence>
<dbReference type="OrthoDB" id="5963at2759"/>
<keyword evidence="10" id="KW-0175">Coiled coil</keyword>
<dbReference type="CDD" id="cd16573">
    <property type="entry name" value="RING-HC_TFB3-like"/>
    <property type="match status" value="1"/>
</dbReference>
<dbReference type="PANTHER" id="PTHR12683">
    <property type="entry name" value="CDK-ACTIVATING KINASE ASSEMBLY FACTOR MAT1"/>
    <property type="match status" value="1"/>
</dbReference>